<sequence>MRGGTTPGVNPRVPSQNGPAGHSDGTRTVQSNLSVALVDPVPLFREGMSALVLRTPGLRWIGSTGHLHAAMLLHQRYRPDVVLIDSSLDPRCQLAQVLVSGDQHLTVLCLVNEPQRSAQFIGRALGVGVHGLVRHRAEPGQIVEAIRRTHAERGYLDPALAPLARSTAAPRSTSGAPSLSRREFEVLQLIADGMENQAIGKALFVSVETVRTHVKGILRKLRARDRTHAVALAFRSGLLTAHGEEHAEANREWARVPEQVPAQSVTALRSIGGGSATAG</sequence>
<evidence type="ECO:0000256" key="2">
    <source>
        <dbReference type="SAM" id="MobiDB-lite"/>
    </source>
</evidence>
<accession>A0AAE3GDH0</accession>
<dbReference type="InterPro" id="IPR000792">
    <property type="entry name" value="Tscrpt_reg_LuxR_C"/>
</dbReference>
<keyword evidence="5" id="KW-1185">Reference proteome</keyword>
<keyword evidence="1" id="KW-0238">DNA-binding</keyword>
<dbReference type="PANTHER" id="PTHR43214:SF43">
    <property type="entry name" value="TWO-COMPONENT RESPONSE REGULATOR"/>
    <property type="match status" value="1"/>
</dbReference>
<dbReference type="PANTHER" id="PTHR43214">
    <property type="entry name" value="TWO-COMPONENT RESPONSE REGULATOR"/>
    <property type="match status" value="1"/>
</dbReference>
<dbReference type="PROSITE" id="PS50043">
    <property type="entry name" value="HTH_LUXR_2"/>
    <property type="match status" value="1"/>
</dbReference>
<dbReference type="AlphaFoldDB" id="A0AAE3GDH0"/>
<dbReference type="GO" id="GO:0006355">
    <property type="term" value="P:regulation of DNA-templated transcription"/>
    <property type="evidence" value="ECO:0007669"/>
    <property type="project" value="InterPro"/>
</dbReference>
<evidence type="ECO:0000313" key="4">
    <source>
        <dbReference type="EMBL" id="MCP2166286.1"/>
    </source>
</evidence>
<dbReference type="PRINTS" id="PR00038">
    <property type="entry name" value="HTHLUXR"/>
</dbReference>
<name>A0AAE3GDH0_9PSEU</name>
<evidence type="ECO:0000259" key="3">
    <source>
        <dbReference type="PROSITE" id="PS50043"/>
    </source>
</evidence>
<evidence type="ECO:0000256" key="1">
    <source>
        <dbReference type="ARBA" id="ARBA00023125"/>
    </source>
</evidence>
<dbReference type="Pfam" id="PF00196">
    <property type="entry name" value="GerE"/>
    <property type="match status" value="1"/>
</dbReference>
<evidence type="ECO:0000313" key="5">
    <source>
        <dbReference type="Proteomes" id="UP001206128"/>
    </source>
</evidence>
<dbReference type="GO" id="GO:0003677">
    <property type="term" value="F:DNA binding"/>
    <property type="evidence" value="ECO:0007669"/>
    <property type="project" value="UniProtKB-KW"/>
</dbReference>
<dbReference type="EMBL" id="JAMTCK010000006">
    <property type="protein sequence ID" value="MCP2166286.1"/>
    <property type="molecule type" value="Genomic_DNA"/>
</dbReference>
<protein>
    <submittedName>
        <fullName evidence="4">Two component transcriptional regulator, LuxR family</fullName>
    </submittedName>
</protein>
<gene>
    <name evidence="4" type="ORF">LX83_003145</name>
</gene>
<dbReference type="InterPro" id="IPR039420">
    <property type="entry name" value="WalR-like"/>
</dbReference>
<organism evidence="4 5">
    <name type="scientific">Goodfellowiella coeruleoviolacea</name>
    <dbReference type="NCBI Taxonomy" id="334858"/>
    <lineage>
        <taxon>Bacteria</taxon>
        <taxon>Bacillati</taxon>
        <taxon>Actinomycetota</taxon>
        <taxon>Actinomycetes</taxon>
        <taxon>Pseudonocardiales</taxon>
        <taxon>Pseudonocardiaceae</taxon>
        <taxon>Goodfellowiella</taxon>
    </lineage>
</organism>
<dbReference type="InterPro" id="IPR016032">
    <property type="entry name" value="Sig_transdc_resp-reg_C-effctor"/>
</dbReference>
<dbReference type="SMART" id="SM00421">
    <property type="entry name" value="HTH_LUXR"/>
    <property type="match status" value="1"/>
</dbReference>
<dbReference type="Gene3D" id="3.40.50.2300">
    <property type="match status" value="1"/>
</dbReference>
<dbReference type="InterPro" id="IPR011006">
    <property type="entry name" value="CheY-like_superfamily"/>
</dbReference>
<feature type="region of interest" description="Disordered" evidence="2">
    <location>
        <begin position="1"/>
        <end position="28"/>
    </location>
</feature>
<dbReference type="CDD" id="cd06170">
    <property type="entry name" value="LuxR_C_like"/>
    <property type="match status" value="1"/>
</dbReference>
<dbReference type="SUPFAM" id="SSF52172">
    <property type="entry name" value="CheY-like"/>
    <property type="match status" value="1"/>
</dbReference>
<proteinExistence type="predicted"/>
<dbReference type="SUPFAM" id="SSF46894">
    <property type="entry name" value="C-terminal effector domain of the bipartite response regulators"/>
    <property type="match status" value="1"/>
</dbReference>
<comment type="caution">
    <text evidence="4">The sequence shown here is derived from an EMBL/GenBank/DDBJ whole genome shotgun (WGS) entry which is preliminary data.</text>
</comment>
<reference evidence="4" key="1">
    <citation type="submission" date="2022-06" db="EMBL/GenBank/DDBJ databases">
        <title>Genomic Encyclopedia of Archaeal and Bacterial Type Strains, Phase II (KMG-II): from individual species to whole genera.</title>
        <authorList>
            <person name="Goeker M."/>
        </authorList>
    </citation>
    <scope>NUCLEOTIDE SEQUENCE</scope>
    <source>
        <strain evidence="4">DSM 43935</strain>
    </source>
</reference>
<dbReference type="Proteomes" id="UP001206128">
    <property type="component" value="Unassembled WGS sequence"/>
</dbReference>
<dbReference type="RefSeq" id="WP_253771941.1">
    <property type="nucleotide sequence ID" value="NZ_JAMTCK010000006.1"/>
</dbReference>
<feature type="domain" description="HTH luxR-type" evidence="3">
    <location>
        <begin position="172"/>
        <end position="237"/>
    </location>
</feature>